<dbReference type="Proteomes" id="UP001181693">
    <property type="component" value="Unassembled WGS sequence"/>
</dbReference>
<keyword evidence="3" id="KW-1185">Reference proteome</keyword>
<sequence length="99" mass="11536">MKQDRTTLIAEHFRMSIDLQRPISVDILQEWVLVQLVLLDFSLRSSRPIFGFPDMLLLARLKTTVPKIEYKPNTSQEREKSKSSDKPKGKSLIMVLFFV</sequence>
<accession>A0AAV2ZDF7</accession>
<evidence type="ECO:0000256" key="1">
    <source>
        <dbReference type="SAM" id="MobiDB-lite"/>
    </source>
</evidence>
<evidence type="ECO:0000313" key="2">
    <source>
        <dbReference type="EMBL" id="DBA13501.1"/>
    </source>
</evidence>
<comment type="caution">
    <text evidence="2">The sequence shown here is derived from an EMBL/GenBank/DDBJ whole genome shotgun (WGS) entry which is preliminary data.</text>
</comment>
<feature type="compositionally biased region" description="Basic and acidic residues" evidence="1">
    <location>
        <begin position="76"/>
        <end position="88"/>
    </location>
</feature>
<feature type="region of interest" description="Disordered" evidence="1">
    <location>
        <begin position="69"/>
        <end position="90"/>
    </location>
</feature>
<dbReference type="EMBL" id="DYDO01001628">
    <property type="protein sequence ID" value="DBA13501.1"/>
    <property type="molecule type" value="Genomic_DNA"/>
</dbReference>
<proteinExistence type="predicted"/>
<organism evidence="2 3">
    <name type="scientific">Pyxicephalus adspersus</name>
    <name type="common">African bullfrog</name>
    <dbReference type="NCBI Taxonomy" id="30357"/>
    <lineage>
        <taxon>Eukaryota</taxon>
        <taxon>Metazoa</taxon>
        <taxon>Chordata</taxon>
        <taxon>Craniata</taxon>
        <taxon>Vertebrata</taxon>
        <taxon>Euteleostomi</taxon>
        <taxon>Amphibia</taxon>
        <taxon>Batrachia</taxon>
        <taxon>Anura</taxon>
        <taxon>Neobatrachia</taxon>
        <taxon>Ranoidea</taxon>
        <taxon>Pyxicephalidae</taxon>
        <taxon>Pyxicephalinae</taxon>
        <taxon>Pyxicephalus</taxon>
    </lineage>
</organism>
<reference evidence="2" key="1">
    <citation type="thesis" date="2020" institute="ProQuest LLC" country="789 East Eisenhower Parkway, Ann Arbor, MI, USA">
        <title>Comparative Genomics and Chromosome Evolution.</title>
        <authorList>
            <person name="Mudd A.B."/>
        </authorList>
    </citation>
    <scope>NUCLEOTIDE SEQUENCE</scope>
    <source>
        <strain evidence="2">1538</strain>
        <tissue evidence="2">Blood</tissue>
    </source>
</reference>
<evidence type="ECO:0000313" key="3">
    <source>
        <dbReference type="Proteomes" id="UP001181693"/>
    </source>
</evidence>
<gene>
    <name evidence="2" type="ORF">GDO54_018460</name>
</gene>
<name>A0AAV2ZDF7_PYXAD</name>
<dbReference type="AlphaFoldDB" id="A0AAV2ZDF7"/>
<protein>
    <submittedName>
        <fullName evidence="2">Uncharacterized protein</fullName>
    </submittedName>
</protein>